<evidence type="ECO:0000313" key="2">
    <source>
        <dbReference type="Proteomes" id="UP000319142"/>
    </source>
</evidence>
<organism evidence="1 2">
    <name type="scientific">Marinobacter vinifirmus</name>
    <dbReference type="NCBI Taxonomy" id="355591"/>
    <lineage>
        <taxon>Bacteria</taxon>
        <taxon>Pseudomonadati</taxon>
        <taxon>Pseudomonadota</taxon>
        <taxon>Gammaproteobacteria</taxon>
        <taxon>Pseudomonadales</taxon>
        <taxon>Marinobacteraceae</taxon>
        <taxon>Marinobacter</taxon>
    </lineage>
</organism>
<name>A0A558B1S1_9GAMM</name>
<dbReference type="Proteomes" id="UP000319142">
    <property type="component" value="Unassembled WGS sequence"/>
</dbReference>
<dbReference type="AlphaFoldDB" id="A0A558B1S1"/>
<reference evidence="1 2" key="1">
    <citation type="submission" date="2019-07" db="EMBL/GenBank/DDBJ databases">
        <title>The pathways for chlorine oxyanion respiration interact through the shared metabolite chlorate.</title>
        <authorList>
            <person name="Barnum T.P."/>
            <person name="Cheng Y."/>
            <person name="Hill K.A."/>
            <person name="Lucas L.N."/>
            <person name="Carlson H.K."/>
            <person name="Coates J.D."/>
        </authorList>
    </citation>
    <scope>NUCLEOTIDE SEQUENCE [LARGE SCALE GENOMIC DNA]</scope>
    <source>
        <strain evidence="1">UCB</strain>
    </source>
</reference>
<gene>
    <name evidence="1" type="ORF">FHK81_16850</name>
</gene>
<dbReference type="EMBL" id="VMRX01000063">
    <property type="protein sequence ID" value="TVT30450.1"/>
    <property type="molecule type" value="Genomic_DNA"/>
</dbReference>
<sequence>MSKTQSLVSGESFTYELLWSCCTRQMAVARSGEQGSHYFYLTAMTMAYFTFEAYVNHALRCVAPEIFENEKTHFSKGEYSGTPGKLKKLCELGGFDLPDTSRRPYQSIRLLQNLRDVVVHGKTHTFESRVKHLICENPSVVESKFDKFVSAKQATIYLDDTQAFIRWLNSKLRASFFDCGLLVSPLSGFHGHSNAEYVEET</sequence>
<evidence type="ECO:0000313" key="1">
    <source>
        <dbReference type="EMBL" id="TVT30450.1"/>
    </source>
</evidence>
<proteinExistence type="predicted"/>
<dbReference type="RefSeq" id="WP_273135254.1">
    <property type="nucleotide sequence ID" value="NZ_VMRX01000063.1"/>
</dbReference>
<accession>A0A558B1S1</accession>
<evidence type="ECO:0008006" key="3">
    <source>
        <dbReference type="Google" id="ProtNLM"/>
    </source>
</evidence>
<protein>
    <recommendedName>
        <fullName evidence="3">RiboL-PSP-HEPN domain-containing protein</fullName>
    </recommendedName>
</protein>
<comment type="caution">
    <text evidence="1">The sequence shown here is derived from an EMBL/GenBank/DDBJ whole genome shotgun (WGS) entry which is preliminary data.</text>
</comment>